<dbReference type="Proteomes" id="UP000563906">
    <property type="component" value="Unassembled WGS sequence"/>
</dbReference>
<dbReference type="AlphaFoldDB" id="A0A839APL4"/>
<reference evidence="2 3" key="1">
    <citation type="submission" date="2020-07" db="EMBL/GenBank/DDBJ databases">
        <title>Bacterium isolated from marine sediment.</title>
        <authorList>
            <person name="Shang D."/>
            <person name="Du Z.-J."/>
        </authorList>
    </citation>
    <scope>NUCLEOTIDE SEQUENCE [LARGE SCALE GENOMIC DNA]</scope>
    <source>
        <strain evidence="2 3">S7007</strain>
    </source>
</reference>
<name>A0A839APL4_9FLAO</name>
<dbReference type="RefSeq" id="WP_182124619.1">
    <property type="nucleotide sequence ID" value="NZ_JACGLS010000002.1"/>
</dbReference>
<accession>A0A839APL4</accession>
<feature type="compositionally biased region" description="Low complexity" evidence="1">
    <location>
        <begin position="75"/>
        <end position="88"/>
    </location>
</feature>
<sequence>MYKTLFAYILTLTLLSTVAIPTYFSITEEIYESSLVIDIEEDTDGNEKSEKNELKIISLPLSFSSSCVHFSSEKTNSYQSNQYNSVSSTLESPPPEYC</sequence>
<gene>
    <name evidence="2" type="ORF">H3Z83_06215</name>
</gene>
<comment type="caution">
    <text evidence="2">The sequence shown here is derived from an EMBL/GenBank/DDBJ whole genome shotgun (WGS) entry which is preliminary data.</text>
</comment>
<evidence type="ECO:0000313" key="3">
    <source>
        <dbReference type="Proteomes" id="UP000563906"/>
    </source>
</evidence>
<keyword evidence="3" id="KW-1185">Reference proteome</keyword>
<dbReference type="EMBL" id="JACGLS010000002">
    <property type="protein sequence ID" value="MBA6156114.1"/>
    <property type="molecule type" value="Genomic_DNA"/>
</dbReference>
<evidence type="ECO:0000313" key="2">
    <source>
        <dbReference type="EMBL" id="MBA6156114.1"/>
    </source>
</evidence>
<proteinExistence type="predicted"/>
<organism evidence="2 3">
    <name type="scientific">Tenacibaculum pelagium</name>
    <dbReference type="NCBI Taxonomy" id="2759527"/>
    <lineage>
        <taxon>Bacteria</taxon>
        <taxon>Pseudomonadati</taxon>
        <taxon>Bacteroidota</taxon>
        <taxon>Flavobacteriia</taxon>
        <taxon>Flavobacteriales</taxon>
        <taxon>Flavobacteriaceae</taxon>
        <taxon>Tenacibaculum</taxon>
    </lineage>
</organism>
<feature type="region of interest" description="Disordered" evidence="1">
    <location>
        <begin position="75"/>
        <end position="98"/>
    </location>
</feature>
<protein>
    <submittedName>
        <fullName evidence="2">Uncharacterized protein</fullName>
    </submittedName>
</protein>
<evidence type="ECO:0000256" key="1">
    <source>
        <dbReference type="SAM" id="MobiDB-lite"/>
    </source>
</evidence>